<evidence type="ECO:0000313" key="3">
    <source>
        <dbReference type="Proteomes" id="UP000821866"/>
    </source>
</evidence>
<protein>
    <submittedName>
        <fullName evidence="2">Uncharacterized protein</fullName>
    </submittedName>
</protein>
<dbReference type="VEuPathDB" id="VectorBase:LOC119179323"/>
<sequence length="243" mass="27487">MPAKRTPAPRRVVRNPVDEEYAERHFMFRAAALLGVFLIVTLVVTVGVTVYMTFIKPGSYAKFRTVFTLDESGDLSWTIPDHAAQMPFFSCETYEVFLGNPHYIRFFGTFAGHMIEFRFPVHLTLLRLSCPAVEWAESKPSPLDGLPDDVVAAALHCIYADCLPPTLTEETARACVSLLSPPAATGFERLVHLCELFLRNMAVKQREFPFNSWHLIDPEVCDGKVQQRAIEPKRSLCDQSRHL</sequence>
<keyword evidence="1" id="KW-0472">Membrane</keyword>
<evidence type="ECO:0000313" key="2">
    <source>
        <dbReference type="EMBL" id="KAH8037099.1"/>
    </source>
</evidence>
<gene>
    <name evidence="2" type="ORF">HPB51_008523</name>
</gene>
<proteinExistence type="predicted"/>
<evidence type="ECO:0000256" key="1">
    <source>
        <dbReference type="SAM" id="Phobius"/>
    </source>
</evidence>
<feature type="transmembrane region" description="Helical" evidence="1">
    <location>
        <begin position="26"/>
        <end position="54"/>
    </location>
</feature>
<comment type="caution">
    <text evidence="2">The sequence shown here is derived from an EMBL/GenBank/DDBJ whole genome shotgun (WGS) entry which is preliminary data.</text>
</comment>
<keyword evidence="1" id="KW-0812">Transmembrane</keyword>
<keyword evidence="3" id="KW-1185">Reference proteome</keyword>
<accession>A0A9J6ERF4</accession>
<reference evidence="2" key="1">
    <citation type="journal article" date="2020" name="Cell">
        <title>Large-Scale Comparative Analyses of Tick Genomes Elucidate Their Genetic Diversity and Vector Capacities.</title>
        <authorList>
            <consortium name="Tick Genome and Microbiome Consortium (TIGMIC)"/>
            <person name="Jia N."/>
            <person name="Wang J."/>
            <person name="Shi W."/>
            <person name="Du L."/>
            <person name="Sun Y."/>
            <person name="Zhan W."/>
            <person name="Jiang J.F."/>
            <person name="Wang Q."/>
            <person name="Zhang B."/>
            <person name="Ji P."/>
            <person name="Bell-Sakyi L."/>
            <person name="Cui X.M."/>
            <person name="Yuan T.T."/>
            <person name="Jiang B.G."/>
            <person name="Yang W.F."/>
            <person name="Lam T.T."/>
            <person name="Chang Q.C."/>
            <person name="Ding S.J."/>
            <person name="Wang X.J."/>
            <person name="Zhu J.G."/>
            <person name="Ruan X.D."/>
            <person name="Zhao L."/>
            <person name="Wei J.T."/>
            <person name="Ye R.Z."/>
            <person name="Que T.C."/>
            <person name="Du C.H."/>
            <person name="Zhou Y.H."/>
            <person name="Cheng J.X."/>
            <person name="Dai P.F."/>
            <person name="Guo W.B."/>
            <person name="Han X.H."/>
            <person name="Huang E.J."/>
            <person name="Li L.F."/>
            <person name="Wei W."/>
            <person name="Gao Y.C."/>
            <person name="Liu J.Z."/>
            <person name="Shao H.Z."/>
            <person name="Wang X."/>
            <person name="Wang C.C."/>
            <person name="Yang T.C."/>
            <person name="Huo Q.B."/>
            <person name="Li W."/>
            <person name="Chen H.Y."/>
            <person name="Chen S.E."/>
            <person name="Zhou L.G."/>
            <person name="Ni X.B."/>
            <person name="Tian J.H."/>
            <person name="Sheng Y."/>
            <person name="Liu T."/>
            <person name="Pan Y.S."/>
            <person name="Xia L.Y."/>
            <person name="Li J."/>
            <person name="Zhao F."/>
            <person name="Cao W.C."/>
        </authorList>
    </citation>
    <scope>NUCLEOTIDE SEQUENCE</scope>
    <source>
        <strain evidence="2">Rmic-2018</strain>
    </source>
</reference>
<name>A0A9J6ERF4_RHIMP</name>
<dbReference type="AlphaFoldDB" id="A0A9J6ERF4"/>
<dbReference type="EMBL" id="JABSTU010000002">
    <property type="protein sequence ID" value="KAH8037099.1"/>
    <property type="molecule type" value="Genomic_DNA"/>
</dbReference>
<reference evidence="2" key="2">
    <citation type="submission" date="2021-09" db="EMBL/GenBank/DDBJ databases">
        <authorList>
            <person name="Jia N."/>
            <person name="Wang J."/>
            <person name="Shi W."/>
            <person name="Du L."/>
            <person name="Sun Y."/>
            <person name="Zhan W."/>
            <person name="Jiang J."/>
            <person name="Wang Q."/>
            <person name="Zhang B."/>
            <person name="Ji P."/>
            <person name="Sakyi L.B."/>
            <person name="Cui X."/>
            <person name="Yuan T."/>
            <person name="Jiang B."/>
            <person name="Yang W."/>
            <person name="Lam T.T.-Y."/>
            <person name="Chang Q."/>
            <person name="Ding S."/>
            <person name="Wang X."/>
            <person name="Zhu J."/>
            <person name="Ruan X."/>
            <person name="Zhao L."/>
            <person name="Wei J."/>
            <person name="Que T."/>
            <person name="Du C."/>
            <person name="Cheng J."/>
            <person name="Dai P."/>
            <person name="Han X."/>
            <person name="Huang E."/>
            <person name="Gao Y."/>
            <person name="Liu J."/>
            <person name="Shao H."/>
            <person name="Ye R."/>
            <person name="Li L."/>
            <person name="Wei W."/>
            <person name="Wang X."/>
            <person name="Wang C."/>
            <person name="Huo Q."/>
            <person name="Li W."/>
            <person name="Guo W."/>
            <person name="Chen H."/>
            <person name="Chen S."/>
            <person name="Zhou L."/>
            <person name="Zhou L."/>
            <person name="Ni X."/>
            <person name="Tian J."/>
            <person name="Zhou Y."/>
            <person name="Sheng Y."/>
            <person name="Liu T."/>
            <person name="Pan Y."/>
            <person name="Xia L."/>
            <person name="Li J."/>
            <person name="Zhao F."/>
            <person name="Cao W."/>
        </authorList>
    </citation>
    <scope>NUCLEOTIDE SEQUENCE</scope>
    <source>
        <strain evidence="2">Rmic-2018</strain>
        <tissue evidence="2">Larvae</tissue>
    </source>
</reference>
<organism evidence="2 3">
    <name type="scientific">Rhipicephalus microplus</name>
    <name type="common">Cattle tick</name>
    <name type="synonym">Boophilus microplus</name>
    <dbReference type="NCBI Taxonomy" id="6941"/>
    <lineage>
        <taxon>Eukaryota</taxon>
        <taxon>Metazoa</taxon>
        <taxon>Ecdysozoa</taxon>
        <taxon>Arthropoda</taxon>
        <taxon>Chelicerata</taxon>
        <taxon>Arachnida</taxon>
        <taxon>Acari</taxon>
        <taxon>Parasitiformes</taxon>
        <taxon>Ixodida</taxon>
        <taxon>Ixodoidea</taxon>
        <taxon>Ixodidae</taxon>
        <taxon>Rhipicephalinae</taxon>
        <taxon>Rhipicephalus</taxon>
        <taxon>Boophilus</taxon>
    </lineage>
</organism>
<keyword evidence="1" id="KW-1133">Transmembrane helix</keyword>
<dbReference type="Proteomes" id="UP000821866">
    <property type="component" value="Chromosome 10"/>
</dbReference>